<evidence type="ECO:0008006" key="3">
    <source>
        <dbReference type="Google" id="ProtNLM"/>
    </source>
</evidence>
<dbReference type="EMBL" id="JACGXS010000001">
    <property type="protein sequence ID" value="MBA8680724.1"/>
    <property type="molecule type" value="Genomic_DNA"/>
</dbReference>
<dbReference type="AlphaFoldDB" id="A0A7W3FJI7"/>
<evidence type="ECO:0000313" key="1">
    <source>
        <dbReference type="EMBL" id="MBA8680724.1"/>
    </source>
</evidence>
<dbReference type="RefSeq" id="WP_182337894.1">
    <property type="nucleotide sequence ID" value="NZ_JACGXS010000001.1"/>
</dbReference>
<accession>A0A7W3FJI7</accession>
<comment type="caution">
    <text evidence="1">The sequence shown here is derived from an EMBL/GenBank/DDBJ whole genome shotgun (WGS) entry which is preliminary data.</text>
</comment>
<reference evidence="1 2" key="1">
    <citation type="submission" date="2020-08" db="EMBL/GenBank/DDBJ databases">
        <title>Stenotrophomonas tumulicola JCM 30961.</title>
        <authorList>
            <person name="Deng Y."/>
        </authorList>
    </citation>
    <scope>NUCLEOTIDE SEQUENCE [LARGE SCALE GENOMIC DNA]</scope>
    <source>
        <strain evidence="1 2">JCM 30961</strain>
    </source>
</reference>
<dbReference type="Proteomes" id="UP000547058">
    <property type="component" value="Unassembled WGS sequence"/>
</dbReference>
<evidence type="ECO:0000313" key="2">
    <source>
        <dbReference type="Proteomes" id="UP000547058"/>
    </source>
</evidence>
<name>A0A7W3FJI7_9GAMM</name>
<keyword evidence="2" id="KW-1185">Reference proteome</keyword>
<proteinExistence type="predicted"/>
<sequence length="99" mass="11096">MESSEFVIDRSLYSDEVVTRAAHRHSGECSIELLLREGNLVVVFRAAHGKDLPFDLRARLFNNLLDEKLRALVRAETQGIQQELVQAALAQARPLDGLP</sequence>
<organism evidence="1 2">
    <name type="scientific">Stenotrophomonas tumulicola</name>
    <dbReference type="NCBI Taxonomy" id="1685415"/>
    <lineage>
        <taxon>Bacteria</taxon>
        <taxon>Pseudomonadati</taxon>
        <taxon>Pseudomonadota</taxon>
        <taxon>Gammaproteobacteria</taxon>
        <taxon>Lysobacterales</taxon>
        <taxon>Lysobacteraceae</taxon>
        <taxon>Stenotrophomonas</taxon>
    </lineage>
</organism>
<protein>
    <recommendedName>
        <fullName evidence="3">His-Xaa-Ser system protein HxsD</fullName>
    </recommendedName>
</protein>
<gene>
    <name evidence="1" type="ORF">H4O11_02755</name>
</gene>